<dbReference type="PATRIC" id="fig|1227456.3.peg.2881"/>
<dbReference type="Gene3D" id="3.40.50.620">
    <property type="entry name" value="HUPs"/>
    <property type="match status" value="1"/>
</dbReference>
<comment type="similarity">
    <text evidence="1 7">Belongs to the DNA photolyase class-1 family.</text>
</comment>
<evidence type="ECO:0000256" key="2">
    <source>
        <dbReference type="ARBA" id="ARBA00022630"/>
    </source>
</evidence>
<keyword evidence="3 5" id="KW-0274">FAD</keyword>
<keyword evidence="11" id="KW-1185">Reference proteome</keyword>
<keyword evidence="10" id="KW-0456">Lyase</keyword>
<dbReference type="Proteomes" id="UP000011625">
    <property type="component" value="Unassembled WGS sequence"/>
</dbReference>
<evidence type="ECO:0000259" key="9">
    <source>
        <dbReference type="PROSITE" id="PS51645"/>
    </source>
</evidence>
<evidence type="ECO:0000313" key="11">
    <source>
        <dbReference type="Proteomes" id="UP000011625"/>
    </source>
</evidence>
<feature type="binding site" evidence="5">
    <location>
        <position position="235"/>
    </location>
    <ligand>
        <name>FAD</name>
        <dbReference type="ChEBI" id="CHEBI:57692"/>
    </ligand>
</feature>
<protein>
    <recommendedName>
        <fullName evidence="7">Cryptochrome DASH</fullName>
    </recommendedName>
</protein>
<dbReference type="PANTHER" id="PTHR11455">
    <property type="entry name" value="CRYPTOCHROME"/>
    <property type="match status" value="1"/>
</dbReference>
<dbReference type="GO" id="GO:0071949">
    <property type="term" value="F:FAD binding"/>
    <property type="evidence" value="ECO:0007669"/>
    <property type="project" value="TreeGrafter"/>
</dbReference>
<proteinExistence type="inferred from homology"/>
<dbReference type="Gene3D" id="1.25.40.80">
    <property type="match status" value="1"/>
</dbReference>
<dbReference type="GO" id="GO:0003677">
    <property type="term" value="F:DNA binding"/>
    <property type="evidence" value="ECO:0007669"/>
    <property type="project" value="TreeGrafter"/>
</dbReference>
<reference evidence="10 11" key="1">
    <citation type="journal article" date="2014" name="PLoS Genet.">
        <title>Phylogenetically driven sequencing of extremely halophilic archaea reveals strategies for static and dynamic osmo-response.</title>
        <authorList>
            <person name="Becker E.A."/>
            <person name="Seitzer P.M."/>
            <person name="Tritt A."/>
            <person name="Larsen D."/>
            <person name="Krusor M."/>
            <person name="Yao A.I."/>
            <person name="Wu D."/>
            <person name="Madern D."/>
            <person name="Eisen J.A."/>
            <person name="Darling A.E."/>
            <person name="Facciotti M.T."/>
        </authorList>
    </citation>
    <scope>NUCLEOTIDE SEQUENCE [LARGE SCALE GENOMIC DNA]</scope>
    <source>
        <strain evidence="10 11">DSM 8989</strain>
    </source>
</reference>
<dbReference type="SUPFAM" id="SSF48173">
    <property type="entry name" value="Cryptochrome/photolyase FAD-binding domain"/>
    <property type="match status" value="1"/>
</dbReference>
<dbReference type="InterPro" id="IPR036134">
    <property type="entry name" value="Crypto/Photolyase_FAD-like_sf"/>
</dbReference>
<dbReference type="Gene3D" id="1.10.579.10">
    <property type="entry name" value="DNA Cyclobutane Dipyrimidine Photolyase, subunit A, domain 3"/>
    <property type="match status" value="1"/>
</dbReference>
<feature type="domain" description="Photolyase/cryptochrome alpha/beta" evidence="9">
    <location>
        <begin position="3"/>
        <end position="137"/>
    </location>
</feature>
<evidence type="ECO:0000256" key="3">
    <source>
        <dbReference type="ARBA" id="ARBA00022827"/>
    </source>
</evidence>
<sequence>MTDTAVVWFRTDLRTHDNEALVRAVDEYDTVLPVYCFDPREFDETMFDLPKTGPYRARFLVDSVRDLRRSLRQAGGDLLVRQGKTENVVPQLAAEHGADIVHYHTTPATEERAIENGVTDGLDEHGIDSRDFWGKTLYHVEDLPTRVERIDDTFTPWRQTVEDGATVRDPLDAPTSIVLPESAGDEPGTIPTPGDLGIEEREPDDRAAIEFVGGESAGLRRLTEYVWEGDHLREYKETRNGLLGADYSSKFSAWLAVGCLSPRLIHEHVERYERERVANDSTYWLVFELLWRDFMTFQFEKHGADFFTSTGIRDVTKEWRHDETAFERWAAGDTGVPFVDANMRELNETGFMSNRGRQNVASFLADALGIDWRKGAAYFESRLVDYDVCSNWGNWAYQAGVGNDSRDGYFDVLGQGERYDSNAAYIRHWLPELDALPADACHEPWKLSSVQQEMYGVQLGEDYPEPMISVEAVYDRLDG</sequence>
<comment type="cofactor">
    <cofactor evidence="5 7">
        <name>FAD</name>
        <dbReference type="ChEBI" id="CHEBI:57692"/>
    </cofactor>
    <text evidence="5 7">Binds 1 FAD per subunit.</text>
</comment>
<dbReference type="InterPro" id="IPR005101">
    <property type="entry name" value="Cryptochr/Photolyase_FAD-bd"/>
</dbReference>
<dbReference type="EMBL" id="AOME01000070">
    <property type="protein sequence ID" value="EMA50838.1"/>
    <property type="molecule type" value="Genomic_DNA"/>
</dbReference>
<dbReference type="SUPFAM" id="SSF52425">
    <property type="entry name" value="Cryptochrome/photolyase, N-terminal domain"/>
    <property type="match status" value="1"/>
</dbReference>
<keyword evidence="2 5" id="KW-0285">Flavoprotein</keyword>
<evidence type="ECO:0000256" key="4">
    <source>
        <dbReference type="ARBA" id="ARBA00022991"/>
    </source>
</evidence>
<dbReference type="NCBIfam" id="TIGR02765">
    <property type="entry name" value="crypto_DASH"/>
    <property type="match status" value="1"/>
</dbReference>
<dbReference type="GO" id="GO:0003904">
    <property type="term" value="F:deoxyribodipyrimidine photo-lyase activity"/>
    <property type="evidence" value="ECO:0007669"/>
    <property type="project" value="TreeGrafter"/>
</dbReference>
<comment type="function">
    <text evidence="7">May have a photoreceptor function.</text>
</comment>
<dbReference type="InterPro" id="IPR014729">
    <property type="entry name" value="Rossmann-like_a/b/a_fold"/>
</dbReference>
<dbReference type="OrthoDB" id="11721at2157"/>
<dbReference type="InterPro" id="IPR036155">
    <property type="entry name" value="Crypto/Photolyase_N_sf"/>
</dbReference>
<gene>
    <name evidence="10" type="ORF">C450_14217</name>
</gene>
<dbReference type="RefSeq" id="WP_005044471.1">
    <property type="nucleotide sequence ID" value="NZ_AOME01000070.1"/>
</dbReference>
<evidence type="ECO:0000256" key="8">
    <source>
        <dbReference type="SAM" id="MobiDB-lite"/>
    </source>
</evidence>
<comment type="caution">
    <text evidence="10">The sequence shown here is derived from an EMBL/GenBank/DDBJ whole genome shotgun (WGS) entry which is preliminary data.</text>
</comment>
<accession>M0MZW4</accession>
<feature type="site" description="Electron transfer via tryptophanyl radical" evidence="6">
    <location>
        <position position="372"/>
    </location>
</feature>
<evidence type="ECO:0000256" key="6">
    <source>
        <dbReference type="PIRSR" id="PIRSR602081-2"/>
    </source>
</evidence>
<evidence type="ECO:0000256" key="5">
    <source>
        <dbReference type="PIRSR" id="PIRSR602081-1"/>
    </source>
</evidence>
<dbReference type="PROSITE" id="PS51645">
    <property type="entry name" value="PHR_CRY_ALPHA_BETA"/>
    <property type="match status" value="1"/>
</dbReference>
<feature type="site" description="Electron transfer via tryptophanyl radical" evidence="6">
    <location>
        <position position="395"/>
    </location>
</feature>
<dbReference type="Pfam" id="PF03441">
    <property type="entry name" value="FAD_binding_7"/>
    <property type="match status" value="1"/>
</dbReference>
<dbReference type="AlphaFoldDB" id="M0MZW4"/>
<dbReference type="GO" id="GO:0000719">
    <property type="term" value="P:photoreactive repair"/>
    <property type="evidence" value="ECO:0007669"/>
    <property type="project" value="TreeGrafter"/>
</dbReference>
<evidence type="ECO:0000256" key="7">
    <source>
        <dbReference type="RuleBase" id="RU367151"/>
    </source>
</evidence>
<feature type="site" description="Electron transfer via tryptophanyl radical" evidence="6">
    <location>
        <position position="319"/>
    </location>
</feature>
<dbReference type="InterPro" id="IPR006050">
    <property type="entry name" value="DNA_photolyase_N"/>
</dbReference>
<dbReference type="InterPro" id="IPR002081">
    <property type="entry name" value="Cryptochrome/DNA_photolyase_1"/>
</dbReference>
<keyword evidence="4 7" id="KW-0157">Chromophore</keyword>
<comment type="cofactor">
    <cofactor evidence="7">
        <name>(6R)-5,10-methylene-5,6,7,8-tetrahydrofolate</name>
        <dbReference type="ChEBI" id="CHEBI:15636"/>
    </cofactor>
    <text evidence="7">Binds 1 5,10-methenyltetrahydrofolate (MTHF) per subunit.</text>
</comment>
<evidence type="ECO:0000256" key="1">
    <source>
        <dbReference type="ARBA" id="ARBA00005862"/>
    </source>
</evidence>
<dbReference type="PANTHER" id="PTHR11455:SF22">
    <property type="entry name" value="CRYPTOCHROME DASH"/>
    <property type="match status" value="1"/>
</dbReference>
<organism evidence="10 11">
    <name type="scientific">Halococcus salifodinae DSM 8989</name>
    <dbReference type="NCBI Taxonomy" id="1227456"/>
    <lineage>
        <taxon>Archaea</taxon>
        <taxon>Methanobacteriati</taxon>
        <taxon>Methanobacteriota</taxon>
        <taxon>Stenosarchaea group</taxon>
        <taxon>Halobacteria</taxon>
        <taxon>Halobacteriales</taxon>
        <taxon>Halococcaceae</taxon>
        <taxon>Halococcus</taxon>
    </lineage>
</organism>
<feature type="binding site" evidence="5">
    <location>
        <begin position="385"/>
        <end position="387"/>
    </location>
    <ligand>
        <name>FAD</name>
        <dbReference type="ChEBI" id="CHEBI:57692"/>
    </ligand>
</feature>
<dbReference type="PRINTS" id="PR00147">
    <property type="entry name" value="DNAPHOTLYASE"/>
</dbReference>
<dbReference type="InterPro" id="IPR014133">
    <property type="entry name" value="Cry_DASH"/>
</dbReference>
<feature type="region of interest" description="Disordered" evidence="8">
    <location>
        <begin position="177"/>
        <end position="199"/>
    </location>
</feature>
<dbReference type="Pfam" id="PF00875">
    <property type="entry name" value="DNA_photolyase"/>
    <property type="match status" value="1"/>
</dbReference>
<evidence type="ECO:0000313" key="10">
    <source>
        <dbReference type="EMBL" id="EMA50838.1"/>
    </source>
</evidence>
<feature type="binding site" evidence="5">
    <location>
        <begin position="248"/>
        <end position="252"/>
    </location>
    <ligand>
        <name>FAD</name>
        <dbReference type="ChEBI" id="CHEBI:57692"/>
    </ligand>
</feature>
<dbReference type="STRING" id="1227456.C450_14217"/>
<name>M0MZW4_9EURY</name>